<organism evidence="3 4">
    <name type="scientific">Sphaerosporella brunnea</name>
    <dbReference type="NCBI Taxonomy" id="1250544"/>
    <lineage>
        <taxon>Eukaryota</taxon>
        <taxon>Fungi</taxon>
        <taxon>Dikarya</taxon>
        <taxon>Ascomycota</taxon>
        <taxon>Pezizomycotina</taxon>
        <taxon>Pezizomycetes</taxon>
        <taxon>Pezizales</taxon>
        <taxon>Pyronemataceae</taxon>
        <taxon>Sphaerosporella</taxon>
    </lineage>
</organism>
<dbReference type="EMBL" id="VXIS01000007">
    <property type="protein sequence ID" value="KAA8914279.1"/>
    <property type="molecule type" value="Genomic_DNA"/>
</dbReference>
<keyword evidence="4" id="KW-1185">Reference proteome</keyword>
<dbReference type="AlphaFoldDB" id="A0A5J5FBD7"/>
<evidence type="ECO:0000313" key="3">
    <source>
        <dbReference type="EMBL" id="KAA8914279.1"/>
    </source>
</evidence>
<evidence type="ECO:0000256" key="1">
    <source>
        <dbReference type="SAM" id="MobiDB-lite"/>
    </source>
</evidence>
<feature type="signal peptide" evidence="2">
    <location>
        <begin position="1"/>
        <end position="18"/>
    </location>
</feature>
<keyword evidence="2" id="KW-0732">Signal</keyword>
<dbReference type="InParanoid" id="A0A5J5FBD7"/>
<feature type="chain" id="PRO_5023942682" evidence="2">
    <location>
        <begin position="19"/>
        <end position="96"/>
    </location>
</feature>
<reference evidence="3 4" key="1">
    <citation type="submission" date="2019-09" db="EMBL/GenBank/DDBJ databases">
        <title>Draft genome of the ectomycorrhizal ascomycete Sphaerosporella brunnea.</title>
        <authorList>
            <consortium name="DOE Joint Genome Institute"/>
            <person name="Benucci G.M."/>
            <person name="Marozzi G."/>
            <person name="Antonielli L."/>
            <person name="Sanchez S."/>
            <person name="Marco P."/>
            <person name="Wang X."/>
            <person name="Falini L.B."/>
            <person name="Barry K."/>
            <person name="Haridas S."/>
            <person name="Lipzen A."/>
            <person name="Labutti K."/>
            <person name="Grigoriev I.V."/>
            <person name="Murat C."/>
            <person name="Martin F."/>
            <person name="Albertini E."/>
            <person name="Donnini D."/>
            <person name="Bonito G."/>
        </authorList>
    </citation>
    <scope>NUCLEOTIDE SEQUENCE [LARGE SCALE GENOMIC DNA]</scope>
    <source>
        <strain evidence="3 4">Sb_GMNB300</strain>
    </source>
</reference>
<comment type="caution">
    <text evidence="3">The sequence shown here is derived from an EMBL/GenBank/DDBJ whole genome shotgun (WGS) entry which is preliminary data.</text>
</comment>
<proteinExistence type="predicted"/>
<feature type="region of interest" description="Disordered" evidence="1">
    <location>
        <begin position="32"/>
        <end position="67"/>
    </location>
</feature>
<name>A0A5J5FBD7_9PEZI</name>
<gene>
    <name evidence="3" type="ORF">FN846DRAFT_927274</name>
</gene>
<accession>A0A5J5FBD7</accession>
<evidence type="ECO:0000313" key="4">
    <source>
        <dbReference type="Proteomes" id="UP000326924"/>
    </source>
</evidence>
<dbReference type="Proteomes" id="UP000326924">
    <property type="component" value="Unassembled WGS sequence"/>
</dbReference>
<sequence>MLAFILVGPFDLVDVVDAVRVYITHSGSVLFDLPPRRPETSSPPRGGAHRPPQNSGSNRPALARGPHPIRESRYYLVADVGPTTGISPSGLLRLLW</sequence>
<protein>
    <submittedName>
        <fullName evidence="3">Uncharacterized protein</fullName>
    </submittedName>
</protein>
<evidence type="ECO:0000256" key="2">
    <source>
        <dbReference type="SAM" id="SignalP"/>
    </source>
</evidence>